<reference evidence="1" key="1">
    <citation type="submission" date="2021-06" db="EMBL/GenBank/DDBJ databases">
        <authorList>
            <person name="Kallberg Y."/>
            <person name="Tangrot J."/>
            <person name="Rosling A."/>
        </authorList>
    </citation>
    <scope>NUCLEOTIDE SEQUENCE</scope>
    <source>
        <strain evidence="1">CL356</strain>
    </source>
</reference>
<accession>A0ACA9KQV1</accession>
<protein>
    <submittedName>
        <fullName evidence="1">14347_t:CDS:1</fullName>
    </submittedName>
</protein>
<dbReference type="EMBL" id="CAJVPT010002692">
    <property type="protein sequence ID" value="CAG8485383.1"/>
    <property type="molecule type" value="Genomic_DNA"/>
</dbReference>
<sequence>MDQFDEEKEHSIEMHLPYIYKILEKKIDSIKIVPVLVGSLSPSDEVLYGKLFSPYLADPSNLFVISSDFYSPGTSFNLNRKSNMPLTIPIHRSIENLDREGMTIIERINHKEFVSYLSKTRNTICGRHPIGVLLCAIEALPSEPEEIDVEDGTTSSAFDRIKPRIRFVHYAQSSRVTRENDSSVSYASAYVYLP</sequence>
<gene>
    <name evidence="1" type="ORF">ACOLOM_LOCUS2157</name>
</gene>
<organism evidence="1 2">
    <name type="scientific">Acaulospora colombiana</name>
    <dbReference type="NCBI Taxonomy" id="27376"/>
    <lineage>
        <taxon>Eukaryota</taxon>
        <taxon>Fungi</taxon>
        <taxon>Fungi incertae sedis</taxon>
        <taxon>Mucoromycota</taxon>
        <taxon>Glomeromycotina</taxon>
        <taxon>Glomeromycetes</taxon>
        <taxon>Diversisporales</taxon>
        <taxon>Acaulosporaceae</taxon>
        <taxon>Acaulospora</taxon>
    </lineage>
</organism>
<evidence type="ECO:0000313" key="1">
    <source>
        <dbReference type="EMBL" id="CAG8485383.1"/>
    </source>
</evidence>
<name>A0ACA9KQV1_9GLOM</name>
<proteinExistence type="predicted"/>
<dbReference type="Proteomes" id="UP000789525">
    <property type="component" value="Unassembled WGS sequence"/>
</dbReference>
<evidence type="ECO:0000313" key="2">
    <source>
        <dbReference type="Proteomes" id="UP000789525"/>
    </source>
</evidence>
<comment type="caution">
    <text evidence="1">The sequence shown here is derived from an EMBL/GenBank/DDBJ whole genome shotgun (WGS) entry which is preliminary data.</text>
</comment>
<keyword evidence="2" id="KW-1185">Reference proteome</keyword>